<organism evidence="1">
    <name type="scientific">marine sediment metagenome</name>
    <dbReference type="NCBI Taxonomy" id="412755"/>
    <lineage>
        <taxon>unclassified sequences</taxon>
        <taxon>metagenomes</taxon>
        <taxon>ecological metagenomes</taxon>
    </lineage>
</organism>
<evidence type="ECO:0000313" key="1">
    <source>
        <dbReference type="EMBL" id="GAG17115.1"/>
    </source>
</evidence>
<gene>
    <name evidence="1" type="ORF">S01H1_46872</name>
</gene>
<accession>X0VFP0</accession>
<protein>
    <submittedName>
        <fullName evidence="1">Uncharacterized protein</fullName>
    </submittedName>
</protein>
<dbReference type="EMBL" id="BARS01030030">
    <property type="protein sequence ID" value="GAG17115.1"/>
    <property type="molecule type" value="Genomic_DNA"/>
</dbReference>
<proteinExistence type="predicted"/>
<name>X0VFP0_9ZZZZ</name>
<dbReference type="AlphaFoldDB" id="X0VFP0"/>
<comment type="caution">
    <text evidence="1">The sequence shown here is derived from an EMBL/GenBank/DDBJ whole genome shotgun (WGS) entry which is preliminary data.</text>
</comment>
<sequence length="69" mass="7949">MLGAVSWYLMLRYAPKYTAQTFIRVLPPVERDPMVIGGGQVARDLQYGHRLSMAALIKQQWTLEELLTR</sequence>
<reference evidence="1" key="1">
    <citation type="journal article" date="2014" name="Front. Microbiol.">
        <title>High frequency of phylogenetically diverse reductive dehalogenase-homologous genes in deep subseafloor sedimentary metagenomes.</title>
        <authorList>
            <person name="Kawai M."/>
            <person name="Futagami T."/>
            <person name="Toyoda A."/>
            <person name="Takaki Y."/>
            <person name="Nishi S."/>
            <person name="Hori S."/>
            <person name="Arai W."/>
            <person name="Tsubouchi T."/>
            <person name="Morono Y."/>
            <person name="Uchiyama I."/>
            <person name="Ito T."/>
            <person name="Fujiyama A."/>
            <person name="Inagaki F."/>
            <person name="Takami H."/>
        </authorList>
    </citation>
    <scope>NUCLEOTIDE SEQUENCE</scope>
    <source>
        <strain evidence="1">Expedition CK06-06</strain>
    </source>
</reference>
<feature type="non-terminal residue" evidence="1">
    <location>
        <position position="69"/>
    </location>
</feature>